<dbReference type="GO" id="GO:0003677">
    <property type="term" value="F:DNA binding"/>
    <property type="evidence" value="ECO:0007669"/>
    <property type="project" value="UniProtKB-KW"/>
</dbReference>
<dbReference type="SUPFAM" id="SSF53850">
    <property type="entry name" value="Periplasmic binding protein-like II"/>
    <property type="match status" value="1"/>
</dbReference>
<dbReference type="InterPro" id="IPR005119">
    <property type="entry name" value="LysR_subst-bd"/>
</dbReference>
<dbReference type="InterPro" id="IPR036388">
    <property type="entry name" value="WH-like_DNA-bd_sf"/>
</dbReference>
<evidence type="ECO:0000256" key="5">
    <source>
        <dbReference type="SAM" id="Coils"/>
    </source>
</evidence>
<sequence>MLGIIVLTQCKGLLNKKGLYKVRFEQLEQFVALGVLRHFRQAAEKTQISTSALTRSIQTLEDEVGYELVTRSTRSVKLTKEGELFLEYAQQTLNNLEETKKRLYESLNGCENEKLVIGYTTKASAVVPVSCGQFLAQYPHVKIEMQLQEQSELIRKLQLGEIDISVCSQAMNSIGSDIHLPDQLILFVSKNHPIANKTDISKKDLTDYPMYSCFSQSKPVQSMLNEAIDSFNKSTSVKVGSIEQVMEGLKKSNHIAIASIEHANSVSSDPELLVLKTNKGIAHEQLVIQTNQQINENSHVSYLLDLIEKTALSSHN</sequence>
<comment type="caution">
    <text evidence="7">The sequence shown here is derived from an EMBL/GenBank/DDBJ whole genome shotgun (WGS) entry which is preliminary data.</text>
</comment>
<feature type="domain" description="HTH lysR-type" evidence="6">
    <location>
        <begin position="22"/>
        <end position="79"/>
    </location>
</feature>
<evidence type="ECO:0000256" key="2">
    <source>
        <dbReference type="ARBA" id="ARBA00023015"/>
    </source>
</evidence>
<protein>
    <submittedName>
        <fullName evidence="7">DNA-binding transcriptional regulator, LysR family</fullName>
    </submittedName>
</protein>
<proteinExistence type="inferred from homology"/>
<evidence type="ECO:0000256" key="4">
    <source>
        <dbReference type="ARBA" id="ARBA00023163"/>
    </source>
</evidence>
<dbReference type="Gene3D" id="1.10.10.10">
    <property type="entry name" value="Winged helix-like DNA-binding domain superfamily/Winged helix DNA-binding domain"/>
    <property type="match status" value="1"/>
</dbReference>
<keyword evidence="4" id="KW-0804">Transcription</keyword>
<keyword evidence="3 7" id="KW-0238">DNA-binding</keyword>
<reference evidence="7 8" key="1">
    <citation type="submission" date="2016-10" db="EMBL/GenBank/DDBJ databases">
        <authorList>
            <person name="Varghese N."/>
            <person name="Submissions S."/>
        </authorList>
    </citation>
    <scope>NUCLEOTIDE SEQUENCE [LARGE SCALE GENOMIC DNA]</scope>
    <source>
        <strain evidence="7 8">CGMCC 1.8499</strain>
    </source>
</reference>
<dbReference type="Proteomes" id="UP000183805">
    <property type="component" value="Unassembled WGS sequence"/>
</dbReference>
<evidence type="ECO:0000256" key="1">
    <source>
        <dbReference type="ARBA" id="ARBA00009437"/>
    </source>
</evidence>
<keyword evidence="8" id="KW-1185">Reference proteome</keyword>
<dbReference type="CDD" id="cd05466">
    <property type="entry name" value="PBP2_LTTR_substrate"/>
    <property type="match status" value="1"/>
</dbReference>
<accession>A0ABY1GHC7</accession>
<organism evidence="7 8">
    <name type="scientific">Pseudoalteromonas lipolytica</name>
    <dbReference type="NCBI Taxonomy" id="570156"/>
    <lineage>
        <taxon>Bacteria</taxon>
        <taxon>Pseudomonadati</taxon>
        <taxon>Pseudomonadota</taxon>
        <taxon>Gammaproteobacteria</taxon>
        <taxon>Alteromonadales</taxon>
        <taxon>Pseudoalteromonadaceae</taxon>
        <taxon>Pseudoalteromonas</taxon>
    </lineage>
</organism>
<dbReference type="PROSITE" id="PS50931">
    <property type="entry name" value="HTH_LYSR"/>
    <property type="match status" value="1"/>
</dbReference>
<evidence type="ECO:0000259" key="6">
    <source>
        <dbReference type="PROSITE" id="PS50931"/>
    </source>
</evidence>
<dbReference type="Pfam" id="PF03466">
    <property type="entry name" value="LysR_substrate"/>
    <property type="match status" value="1"/>
</dbReference>
<keyword evidence="5" id="KW-0175">Coiled coil</keyword>
<keyword evidence="2" id="KW-0805">Transcription regulation</keyword>
<dbReference type="InterPro" id="IPR050950">
    <property type="entry name" value="HTH-type_LysR_regulators"/>
</dbReference>
<name>A0ABY1GHC7_9GAMM</name>
<dbReference type="InterPro" id="IPR000847">
    <property type="entry name" value="LysR_HTH_N"/>
</dbReference>
<dbReference type="EMBL" id="FPAZ01000005">
    <property type="protein sequence ID" value="SFT59030.1"/>
    <property type="molecule type" value="Genomic_DNA"/>
</dbReference>
<dbReference type="SUPFAM" id="SSF46785">
    <property type="entry name" value="Winged helix' DNA-binding domain"/>
    <property type="match status" value="1"/>
</dbReference>
<comment type="similarity">
    <text evidence="1">Belongs to the LysR transcriptional regulatory family.</text>
</comment>
<dbReference type="Gene3D" id="3.40.190.290">
    <property type="match status" value="1"/>
</dbReference>
<evidence type="ECO:0000313" key="7">
    <source>
        <dbReference type="EMBL" id="SFT59030.1"/>
    </source>
</evidence>
<dbReference type="Pfam" id="PF00126">
    <property type="entry name" value="HTH_1"/>
    <property type="match status" value="1"/>
</dbReference>
<evidence type="ECO:0000313" key="8">
    <source>
        <dbReference type="Proteomes" id="UP000183805"/>
    </source>
</evidence>
<dbReference type="PANTHER" id="PTHR30419">
    <property type="entry name" value="HTH-TYPE TRANSCRIPTIONAL REGULATOR YBHD"/>
    <property type="match status" value="1"/>
</dbReference>
<feature type="coiled-coil region" evidence="5">
    <location>
        <begin position="86"/>
        <end position="113"/>
    </location>
</feature>
<evidence type="ECO:0000256" key="3">
    <source>
        <dbReference type="ARBA" id="ARBA00023125"/>
    </source>
</evidence>
<dbReference type="InterPro" id="IPR036390">
    <property type="entry name" value="WH_DNA-bd_sf"/>
</dbReference>
<gene>
    <name evidence="7" type="ORF">SAMN04487854_105138</name>
</gene>